<dbReference type="AlphaFoldDB" id="A0A916K8J4"/>
<dbReference type="RefSeq" id="WP_218095541.1">
    <property type="nucleotide sequence ID" value="NZ_CAJVAS010000048.1"/>
</dbReference>
<name>A0A916K8J4_9BACL</name>
<evidence type="ECO:0008006" key="4">
    <source>
        <dbReference type="Google" id="ProtNLM"/>
    </source>
</evidence>
<feature type="chain" id="PRO_5037414995" description="Copper amine oxidase-like N-terminal domain-containing protein" evidence="1">
    <location>
        <begin position="24"/>
        <end position="525"/>
    </location>
</feature>
<keyword evidence="3" id="KW-1185">Reference proteome</keyword>
<dbReference type="EMBL" id="CAJVAS010000048">
    <property type="protein sequence ID" value="CAG7649376.1"/>
    <property type="molecule type" value="Genomic_DNA"/>
</dbReference>
<evidence type="ECO:0000313" key="2">
    <source>
        <dbReference type="EMBL" id="CAG7649376.1"/>
    </source>
</evidence>
<organism evidence="2 3">
    <name type="scientific">Paenibacillus solanacearum</name>
    <dbReference type="NCBI Taxonomy" id="2048548"/>
    <lineage>
        <taxon>Bacteria</taxon>
        <taxon>Bacillati</taxon>
        <taxon>Bacillota</taxon>
        <taxon>Bacilli</taxon>
        <taxon>Bacillales</taxon>
        <taxon>Paenibacillaceae</taxon>
        <taxon>Paenibacillus</taxon>
    </lineage>
</organism>
<keyword evidence="1" id="KW-0732">Signal</keyword>
<accession>A0A916K8J4</accession>
<reference evidence="2" key="1">
    <citation type="submission" date="2021-06" db="EMBL/GenBank/DDBJ databases">
        <authorList>
            <person name="Criscuolo A."/>
        </authorList>
    </citation>
    <scope>NUCLEOTIDE SEQUENCE</scope>
    <source>
        <strain evidence="2">CIP111600</strain>
    </source>
</reference>
<proteinExistence type="predicted"/>
<dbReference type="Proteomes" id="UP000693672">
    <property type="component" value="Unassembled WGS sequence"/>
</dbReference>
<sequence>MKIKWLLIAALCTIAAVPSAATAAQLDIGDVVGQVQSTDIQAVVNGSPIPSMNVNGYTAVVVEDLRQYGFDVAWIPQRREIIIEPVAGKQPSPLPVSPSASKVGEKLGDVLYTDIAAYFGDVNIPSYNIGGKTAVILNDLEPFGQVNWSEKERKLSFSPAASSGKEARPAQSLLTVRQKQSVTIEGVAIGDEKIMHEGREIGSVIDNRPMVSVQWMAERLGYRTEQAKDGKLQVRSGTYGFSLQAGDATAERFWFGTPVASDELYVEPKTVNGELLAFETDLKYLFGYYSVWDPETRALNIDYREYETADYGLPETASSYFYYVFADEYVSGDKGVPSVYVTSRMNGGEWNGGSGGGASLPEPGDGPKYRFGSGAPIDFGRNDVEVWLGEAGRLLYYKSLIVNLTMQNVKPIIDYNGPLGFGDYSVLKRVAPEQAYMKTTAAELEFSGQVSSKVGSGLTFTIEKQEGSGYRNVSDTPAPFSGDTFGIKLSLPEEPGLYRITASSVLTNPRYTSSTAVAKWYVDKQ</sequence>
<evidence type="ECO:0000256" key="1">
    <source>
        <dbReference type="SAM" id="SignalP"/>
    </source>
</evidence>
<gene>
    <name evidence="2" type="ORF">PAESOLCIP111_05853</name>
</gene>
<evidence type="ECO:0000313" key="3">
    <source>
        <dbReference type="Proteomes" id="UP000693672"/>
    </source>
</evidence>
<feature type="signal peptide" evidence="1">
    <location>
        <begin position="1"/>
        <end position="23"/>
    </location>
</feature>
<comment type="caution">
    <text evidence="2">The sequence shown here is derived from an EMBL/GenBank/DDBJ whole genome shotgun (WGS) entry which is preliminary data.</text>
</comment>
<protein>
    <recommendedName>
        <fullName evidence="4">Copper amine oxidase-like N-terminal domain-containing protein</fullName>
    </recommendedName>
</protein>